<dbReference type="PATRIC" id="fig|1297617.4.peg.1505"/>
<dbReference type="InterPro" id="IPR014748">
    <property type="entry name" value="Enoyl-CoA_hydra_C"/>
</dbReference>
<dbReference type="Gene3D" id="1.10.12.10">
    <property type="entry name" value="Lyase 2-enoyl-coa Hydratase, Chain A, domain 2"/>
    <property type="match status" value="1"/>
</dbReference>
<evidence type="ECO:0000313" key="9">
    <source>
        <dbReference type="EMBL" id="PVY59325.1"/>
    </source>
</evidence>
<dbReference type="STRING" id="1297617.IB211_01468c"/>
<evidence type="ECO:0000313" key="8">
    <source>
        <dbReference type="EMBL" id="ALP93861.1"/>
    </source>
</evidence>
<evidence type="ECO:0000313" key="10">
    <source>
        <dbReference type="Proteomes" id="UP000064844"/>
    </source>
</evidence>
<dbReference type="Proteomes" id="UP000064844">
    <property type="component" value="Chromosome"/>
</dbReference>
<comment type="subunit">
    <text evidence="3">Homotetramer.</text>
</comment>
<sequence>MSETFQQVAERLTNIRAELDGAIAILTMNRPKALNALNDQTLEELDRIFTCLEREESILGVIITGEGKGFVAGADISQMQSYKSEEGRNYANRAQALFNKIEALEKPVIAAVNGYALGGGCELSMSCDIRIASEKAVFGQPEANLGVIPCFGGTQRLPRLVGTGIAKELIYTGRQVKAEEAKSIGLVNKVVPAESLLDEAKAMLRTILEKAPMAIRYSKVAINRGMDVDMRAGLELEKDLAAITFGTEDKQEGMDAFLGKRPAVFHNR</sequence>
<dbReference type="OrthoDB" id="9775794at2"/>
<dbReference type="InterPro" id="IPR029045">
    <property type="entry name" value="ClpP/crotonase-like_dom_sf"/>
</dbReference>
<reference evidence="8 10" key="1">
    <citation type="journal article" date="2015" name="Nat. Commun.">
        <title>Production of butyrate from lysine and the Amadori product fructoselysine by a human gut commensal.</title>
        <authorList>
            <person name="Bui T.P."/>
            <person name="Ritari J."/>
            <person name="Boeren S."/>
            <person name="de Waard P."/>
            <person name="Plugge C.M."/>
            <person name="de Vos W.M."/>
        </authorList>
    </citation>
    <scope>NUCLEOTIDE SEQUENCE [LARGE SCALE GENOMIC DNA]</scope>
    <source>
        <strain evidence="8 10">AF211</strain>
    </source>
</reference>
<reference evidence="10" key="2">
    <citation type="submission" date="2015-04" db="EMBL/GenBank/DDBJ databases">
        <title>A butyrogenic pathway from the amino acid lysine in a human gut commensal.</title>
        <authorList>
            <person name="de Vos W.M."/>
            <person name="Bui N.T.P."/>
            <person name="Plugge C.M."/>
            <person name="Ritari J."/>
        </authorList>
    </citation>
    <scope>NUCLEOTIDE SEQUENCE [LARGE SCALE GENOMIC DNA]</scope>
    <source>
        <strain evidence="10">AF211</strain>
    </source>
</reference>
<dbReference type="FunFam" id="3.90.226.10:FF:000009">
    <property type="entry name" value="Carnitinyl-CoA dehydratase"/>
    <property type="match status" value="1"/>
</dbReference>
<evidence type="ECO:0000313" key="11">
    <source>
        <dbReference type="Proteomes" id="UP000245778"/>
    </source>
</evidence>
<dbReference type="EC" id="4.2.1.150" evidence="6"/>
<evidence type="ECO:0000256" key="3">
    <source>
        <dbReference type="ARBA" id="ARBA00011881"/>
    </source>
</evidence>
<dbReference type="GO" id="GO:0006635">
    <property type="term" value="P:fatty acid beta-oxidation"/>
    <property type="evidence" value="ECO:0007669"/>
    <property type="project" value="TreeGrafter"/>
</dbReference>
<dbReference type="EMBL" id="CP011307">
    <property type="protein sequence ID" value="ALP93861.1"/>
    <property type="molecule type" value="Genomic_DNA"/>
</dbReference>
<evidence type="ECO:0000256" key="5">
    <source>
        <dbReference type="ARBA" id="ARBA00050624"/>
    </source>
</evidence>
<comment type="catalytic activity">
    <reaction evidence="5">
        <text>a short-chain (3S)-3-hydroxyacyl-CoA = a short-chain (2E)-enoyl-CoA + H2O</text>
        <dbReference type="Rhea" id="RHEA:52664"/>
        <dbReference type="ChEBI" id="CHEBI:15377"/>
        <dbReference type="ChEBI" id="CHEBI:87488"/>
        <dbReference type="ChEBI" id="CHEBI:136760"/>
        <dbReference type="EC" id="4.2.1.150"/>
    </reaction>
</comment>
<evidence type="ECO:0000256" key="2">
    <source>
        <dbReference type="ARBA" id="ARBA00005254"/>
    </source>
</evidence>
<proteinExistence type="inferred from homology"/>
<dbReference type="PROSITE" id="PS00166">
    <property type="entry name" value="ENOYL_COA_HYDRATASE"/>
    <property type="match status" value="1"/>
</dbReference>
<name>A0A0S2W3F3_9FIRM</name>
<dbReference type="eggNOG" id="COG1024">
    <property type="taxonomic scope" value="Bacteria"/>
</dbReference>
<dbReference type="Gene3D" id="3.90.226.10">
    <property type="entry name" value="2-enoyl-CoA Hydratase, Chain A, domain 1"/>
    <property type="match status" value="1"/>
</dbReference>
<evidence type="ECO:0000256" key="1">
    <source>
        <dbReference type="ARBA" id="ARBA00005086"/>
    </source>
</evidence>
<comment type="pathway">
    <text evidence="1">Lipid metabolism; butanoate metabolism.</text>
</comment>
<dbReference type="EMBL" id="QEKK01000002">
    <property type="protein sequence ID" value="PVY59325.1"/>
    <property type="molecule type" value="Genomic_DNA"/>
</dbReference>
<dbReference type="InterPro" id="IPR001753">
    <property type="entry name" value="Enoyl-CoA_hydra/iso"/>
</dbReference>
<dbReference type="GO" id="GO:0018812">
    <property type="term" value="F:3-hydroxyacyl-CoA dehydratase activity"/>
    <property type="evidence" value="ECO:0007669"/>
    <property type="project" value="UniProtKB-EC"/>
</dbReference>
<dbReference type="RefSeq" id="WP_058117605.1">
    <property type="nucleotide sequence ID" value="NZ_CAUFHD010000007.1"/>
</dbReference>
<keyword evidence="4 8" id="KW-0456">Lyase</keyword>
<dbReference type="PANTHER" id="PTHR11941">
    <property type="entry name" value="ENOYL-COA HYDRATASE-RELATED"/>
    <property type="match status" value="1"/>
</dbReference>
<dbReference type="GeneID" id="93229436"/>
<dbReference type="InterPro" id="IPR018376">
    <property type="entry name" value="Enoyl-CoA_hyd/isom_CS"/>
</dbReference>
<organism evidence="8 10">
    <name type="scientific">Intestinimonas butyriciproducens</name>
    <dbReference type="NCBI Taxonomy" id="1297617"/>
    <lineage>
        <taxon>Bacteria</taxon>
        <taxon>Bacillati</taxon>
        <taxon>Bacillota</taxon>
        <taxon>Clostridia</taxon>
        <taxon>Eubacteriales</taxon>
        <taxon>Intestinimonas</taxon>
    </lineage>
</organism>
<reference evidence="9 11" key="3">
    <citation type="submission" date="2018-04" db="EMBL/GenBank/DDBJ databases">
        <title>Genomic Encyclopedia of Type Strains, Phase IV (KMG-IV): sequencing the most valuable type-strain genomes for metagenomic binning, comparative biology and taxonomic classification.</title>
        <authorList>
            <person name="Goeker M."/>
        </authorList>
    </citation>
    <scope>NUCLEOTIDE SEQUENCE [LARGE SCALE GENOMIC DNA]</scope>
    <source>
        <strain evidence="9 11">DSM 26588</strain>
    </source>
</reference>
<keyword evidence="10" id="KW-1185">Reference proteome</keyword>
<dbReference type="PANTHER" id="PTHR11941:SF54">
    <property type="entry name" value="ENOYL-COA HYDRATASE, MITOCHONDRIAL"/>
    <property type="match status" value="1"/>
</dbReference>
<dbReference type="CDD" id="cd06558">
    <property type="entry name" value="crotonase-like"/>
    <property type="match status" value="1"/>
</dbReference>
<evidence type="ECO:0000256" key="7">
    <source>
        <dbReference type="RuleBase" id="RU003707"/>
    </source>
</evidence>
<gene>
    <name evidence="9" type="ORF">C7373_102309</name>
    <name evidence="8" type="ORF">IB211_01468c</name>
</gene>
<protein>
    <recommendedName>
        <fullName evidence="6">short-chain-enoyl-CoA hydratase</fullName>
        <ecNumber evidence="6">4.2.1.150</ecNumber>
    </recommendedName>
</protein>
<dbReference type="Proteomes" id="UP000245778">
    <property type="component" value="Unassembled WGS sequence"/>
</dbReference>
<dbReference type="KEGG" id="ibu:IB211_01468c"/>
<evidence type="ECO:0000256" key="4">
    <source>
        <dbReference type="ARBA" id="ARBA00023239"/>
    </source>
</evidence>
<dbReference type="AlphaFoldDB" id="A0A0S2W3F3"/>
<dbReference type="FunFam" id="1.10.12.10:FF:000001">
    <property type="entry name" value="Probable enoyl-CoA hydratase, mitochondrial"/>
    <property type="match status" value="1"/>
</dbReference>
<evidence type="ECO:0000256" key="6">
    <source>
        <dbReference type="ARBA" id="ARBA00067035"/>
    </source>
</evidence>
<dbReference type="SUPFAM" id="SSF52096">
    <property type="entry name" value="ClpP/crotonase"/>
    <property type="match status" value="1"/>
</dbReference>
<comment type="similarity">
    <text evidence="2 7">Belongs to the enoyl-CoA hydratase/isomerase family.</text>
</comment>
<dbReference type="Pfam" id="PF00378">
    <property type="entry name" value="ECH_1"/>
    <property type="match status" value="1"/>
</dbReference>
<accession>A0A0S2W3F3</accession>